<accession>A0A066UL41</accession>
<dbReference type="GO" id="GO:0005829">
    <property type="term" value="C:cytosol"/>
    <property type="evidence" value="ECO:0007669"/>
    <property type="project" value="TreeGrafter"/>
</dbReference>
<protein>
    <submittedName>
        <fullName evidence="2">Type II secretion protein</fullName>
    </submittedName>
</protein>
<dbReference type="Gene3D" id="3.40.50.300">
    <property type="entry name" value="P-loop containing nucleotide triphosphate hydrolases"/>
    <property type="match status" value="1"/>
</dbReference>
<sequence length="404" mass="45571">MGEAIPLPSNDNEIPRLKTNLKVWLVYHSEGFHAYMSQELKKCRNLYTHSFSLLGMSEEYLQNIDAPDLIFVEAGGNWSQKMAELQGYDLAWEGHDLSLVVFGDESDNASLKVALRLGASDFLSHNVNISGLMPLLQKTSSDKLASSRLGEMFLFLNTKGGMGATTLALNTAIEIAEHHPDEVLLLDIDLQFGVIPEYMNVQPSYSISDVINNSKDLDEISLSTYVCKHDSGLHVLSFKHENNADDYEHALKIGKLLPVLRRYYPFIIIDFSRGLDHVFASTISPANKALLVMQQNLVSIKNTSRLIKSLKFEYGLQTDAIEIVLNRYEKRQPIKLKDIEQTLGSHDIHIMPNDFKVALESANLGMPFVQNKKNSSITRSIIELSNFLSPHEEENKSWLKRLFS</sequence>
<comment type="caution">
    <text evidence="2">The sequence shown here is derived from an EMBL/GenBank/DDBJ whole genome shotgun (WGS) entry which is preliminary data.</text>
</comment>
<dbReference type="STRING" id="212667.VFDL14_16405"/>
<dbReference type="InterPro" id="IPR025669">
    <property type="entry name" value="AAA_dom"/>
</dbReference>
<dbReference type="GO" id="GO:0009898">
    <property type="term" value="C:cytoplasmic side of plasma membrane"/>
    <property type="evidence" value="ECO:0007669"/>
    <property type="project" value="TreeGrafter"/>
</dbReference>
<dbReference type="GO" id="GO:0016887">
    <property type="term" value="F:ATP hydrolysis activity"/>
    <property type="evidence" value="ECO:0007669"/>
    <property type="project" value="TreeGrafter"/>
</dbReference>
<name>A0A066UL41_9VIBR</name>
<reference evidence="2 3" key="1">
    <citation type="submission" date="2014-02" db="EMBL/GenBank/DDBJ databases">
        <title>Vibrio fortis Dalian14 Genome Sequencing.</title>
        <authorList>
            <person name="Wang Y."/>
            <person name="Song L."/>
            <person name="Liu G."/>
            <person name="Ding J."/>
        </authorList>
    </citation>
    <scope>NUCLEOTIDE SEQUENCE [LARGE SCALE GENOMIC DNA]</scope>
    <source>
        <strain evidence="2 3">Dalian14</strain>
    </source>
</reference>
<dbReference type="RefSeq" id="WP_032551592.1">
    <property type="nucleotide sequence ID" value="NZ_JFFR01000023.1"/>
</dbReference>
<dbReference type="OrthoDB" id="5813333at2"/>
<evidence type="ECO:0000313" key="2">
    <source>
        <dbReference type="EMBL" id="KDN28141.1"/>
    </source>
</evidence>
<dbReference type="Gene3D" id="3.40.50.2300">
    <property type="match status" value="1"/>
</dbReference>
<organism evidence="2 3">
    <name type="scientific">Vibrio fortis</name>
    <dbReference type="NCBI Taxonomy" id="212667"/>
    <lineage>
        <taxon>Bacteria</taxon>
        <taxon>Pseudomonadati</taxon>
        <taxon>Pseudomonadota</taxon>
        <taxon>Gammaproteobacteria</taxon>
        <taxon>Vibrionales</taxon>
        <taxon>Vibrionaceae</taxon>
        <taxon>Vibrio</taxon>
    </lineage>
</organism>
<dbReference type="GO" id="GO:0051782">
    <property type="term" value="P:negative regulation of cell division"/>
    <property type="evidence" value="ECO:0007669"/>
    <property type="project" value="TreeGrafter"/>
</dbReference>
<evidence type="ECO:0000313" key="3">
    <source>
        <dbReference type="Proteomes" id="UP000027219"/>
    </source>
</evidence>
<dbReference type="EMBL" id="JFFR01000023">
    <property type="protein sequence ID" value="KDN28141.1"/>
    <property type="molecule type" value="Genomic_DNA"/>
</dbReference>
<dbReference type="PANTHER" id="PTHR43384:SF13">
    <property type="entry name" value="SLR0110 PROTEIN"/>
    <property type="match status" value="1"/>
</dbReference>
<dbReference type="Pfam" id="PF13614">
    <property type="entry name" value="AAA_31"/>
    <property type="match status" value="1"/>
</dbReference>
<proteinExistence type="predicted"/>
<evidence type="ECO:0000259" key="1">
    <source>
        <dbReference type="Pfam" id="PF13614"/>
    </source>
</evidence>
<dbReference type="PANTHER" id="PTHR43384">
    <property type="entry name" value="SEPTUM SITE-DETERMINING PROTEIN MIND HOMOLOG, CHLOROPLASTIC-RELATED"/>
    <property type="match status" value="1"/>
</dbReference>
<keyword evidence="3" id="KW-1185">Reference proteome</keyword>
<gene>
    <name evidence="2" type="ORF">VFDL14_16405</name>
</gene>
<dbReference type="GO" id="GO:0005524">
    <property type="term" value="F:ATP binding"/>
    <property type="evidence" value="ECO:0007669"/>
    <property type="project" value="TreeGrafter"/>
</dbReference>
<dbReference type="InterPro" id="IPR050625">
    <property type="entry name" value="ParA/MinD_ATPase"/>
</dbReference>
<feature type="domain" description="AAA" evidence="1">
    <location>
        <begin position="155"/>
        <end position="311"/>
    </location>
</feature>
<dbReference type="AlphaFoldDB" id="A0A066UL41"/>
<dbReference type="SUPFAM" id="SSF52540">
    <property type="entry name" value="P-loop containing nucleoside triphosphate hydrolases"/>
    <property type="match status" value="1"/>
</dbReference>
<dbReference type="InterPro" id="IPR027417">
    <property type="entry name" value="P-loop_NTPase"/>
</dbReference>
<dbReference type="Proteomes" id="UP000027219">
    <property type="component" value="Unassembled WGS sequence"/>
</dbReference>